<organism evidence="3 4">
    <name type="scientific">Sinobacterium caligoides</name>
    <dbReference type="NCBI Taxonomy" id="933926"/>
    <lineage>
        <taxon>Bacteria</taxon>
        <taxon>Pseudomonadati</taxon>
        <taxon>Pseudomonadota</taxon>
        <taxon>Gammaproteobacteria</taxon>
        <taxon>Cellvibrionales</taxon>
        <taxon>Spongiibacteraceae</taxon>
        <taxon>Sinobacterium</taxon>
    </lineage>
</organism>
<keyword evidence="1" id="KW-0812">Transmembrane</keyword>
<keyword evidence="2" id="KW-0732">Signal</keyword>
<comment type="caution">
    <text evidence="3">The sequence shown here is derived from an EMBL/GenBank/DDBJ whole genome shotgun (WGS) entry which is preliminary data.</text>
</comment>
<reference evidence="3 4" key="1">
    <citation type="submission" date="2018-11" db="EMBL/GenBank/DDBJ databases">
        <title>Genomic Encyclopedia of Type Strains, Phase IV (KMG-IV): sequencing the most valuable type-strain genomes for metagenomic binning, comparative biology and taxonomic classification.</title>
        <authorList>
            <person name="Goeker M."/>
        </authorList>
    </citation>
    <scope>NUCLEOTIDE SEQUENCE [LARGE SCALE GENOMIC DNA]</scope>
    <source>
        <strain evidence="3 4">DSM 100316</strain>
    </source>
</reference>
<evidence type="ECO:0000256" key="2">
    <source>
        <dbReference type="SAM" id="SignalP"/>
    </source>
</evidence>
<name>A0A3N2E0H2_9GAMM</name>
<dbReference type="InterPro" id="IPR022472">
    <property type="entry name" value="VPLPA-CTERM"/>
</dbReference>
<dbReference type="AlphaFoldDB" id="A0A3N2E0H2"/>
<sequence>MLKKTLFFSFFSFLSFNASSAIVNADFEVVVSGGTFDGVIGTGTIQYDDVDIGFLPDGDSPAGVQYGQIDISLTVFGQTFTQEDEAAQGVPDDLNYPYVYVGGPNSPITGVNWGIFEANAFPDEIYRDTEITQSGIAGLELLTDFTLRNDGVYTGQLTVNEYSAVPIPAAAWLFGSALVGLAGIKRRK</sequence>
<gene>
    <name evidence="3" type="ORF">EDC56_1137</name>
</gene>
<evidence type="ECO:0000313" key="3">
    <source>
        <dbReference type="EMBL" id="ROS05594.1"/>
    </source>
</evidence>
<accession>A0A3N2E0H2</accession>
<dbReference type="NCBIfam" id="TIGR03370">
    <property type="entry name" value="VPLPA-CTERM"/>
    <property type="match status" value="1"/>
</dbReference>
<feature type="transmembrane region" description="Helical" evidence="1">
    <location>
        <begin position="165"/>
        <end position="184"/>
    </location>
</feature>
<feature type="chain" id="PRO_5017935832" evidence="2">
    <location>
        <begin position="21"/>
        <end position="188"/>
    </location>
</feature>
<protein>
    <submittedName>
        <fullName evidence="3">Putative secreted protein</fullName>
    </submittedName>
</protein>
<keyword evidence="1" id="KW-1133">Transmembrane helix</keyword>
<evidence type="ECO:0000256" key="1">
    <source>
        <dbReference type="SAM" id="Phobius"/>
    </source>
</evidence>
<keyword evidence="1" id="KW-0472">Membrane</keyword>
<dbReference type="RefSeq" id="WP_123711489.1">
    <property type="nucleotide sequence ID" value="NZ_RKHR01000003.1"/>
</dbReference>
<evidence type="ECO:0000313" key="4">
    <source>
        <dbReference type="Proteomes" id="UP000275394"/>
    </source>
</evidence>
<keyword evidence="4" id="KW-1185">Reference proteome</keyword>
<dbReference type="Proteomes" id="UP000275394">
    <property type="component" value="Unassembled WGS sequence"/>
</dbReference>
<dbReference type="OrthoDB" id="5567186at2"/>
<dbReference type="EMBL" id="RKHR01000003">
    <property type="protein sequence ID" value="ROS05594.1"/>
    <property type="molecule type" value="Genomic_DNA"/>
</dbReference>
<feature type="signal peptide" evidence="2">
    <location>
        <begin position="1"/>
        <end position="20"/>
    </location>
</feature>
<proteinExistence type="predicted"/>